<keyword evidence="1 3" id="KW-0697">Rotamase</keyword>
<feature type="signal peptide" evidence="3">
    <location>
        <begin position="1"/>
        <end position="19"/>
    </location>
</feature>
<evidence type="ECO:0000256" key="3">
    <source>
        <dbReference type="RuleBase" id="RU363019"/>
    </source>
</evidence>
<dbReference type="PROSITE" id="PS50072">
    <property type="entry name" value="CSA_PPIASE_2"/>
    <property type="match status" value="1"/>
</dbReference>
<dbReference type="Proteomes" id="UP000034516">
    <property type="component" value="Unassembled WGS sequence"/>
</dbReference>
<dbReference type="InterPro" id="IPR029000">
    <property type="entry name" value="Cyclophilin-like_dom_sf"/>
</dbReference>
<evidence type="ECO:0000259" key="4">
    <source>
        <dbReference type="PROSITE" id="PS50072"/>
    </source>
</evidence>
<dbReference type="InterPro" id="IPR044666">
    <property type="entry name" value="Cyclophilin_A-like"/>
</dbReference>
<dbReference type="InterPro" id="IPR020892">
    <property type="entry name" value="Cyclophilin-type_PPIase_CS"/>
</dbReference>
<dbReference type="Pfam" id="PF00160">
    <property type="entry name" value="Pro_isomerase"/>
    <property type="match status" value="1"/>
</dbReference>
<dbReference type="EMBL" id="LCCW01000039">
    <property type="protein sequence ID" value="KKS40591.1"/>
    <property type="molecule type" value="Genomic_DNA"/>
</dbReference>
<comment type="caution">
    <text evidence="5">The sequence shown here is derived from an EMBL/GenBank/DDBJ whole genome shotgun (WGS) entry which is preliminary data.</text>
</comment>
<dbReference type="PROSITE" id="PS51257">
    <property type="entry name" value="PROKAR_LIPOPROTEIN"/>
    <property type="match status" value="1"/>
</dbReference>
<evidence type="ECO:0000313" key="6">
    <source>
        <dbReference type="Proteomes" id="UP000034516"/>
    </source>
</evidence>
<dbReference type="Gene3D" id="2.40.100.10">
    <property type="entry name" value="Cyclophilin-like"/>
    <property type="match status" value="1"/>
</dbReference>
<comment type="function">
    <text evidence="3">PPIases accelerate the folding of proteins. It catalyzes the cis-trans isomerization of proline imidic peptide bonds in oligopeptides.</text>
</comment>
<evidence type="ECO:0000256" key="2">
    <source>
        <dbReference type="ARBA" id="ARBA00023235"/>
    </source>
</evidence>
<dbReference type="GO" id="GO:0006457">
    <property type="term" value="P:protein folding"/>
    <property type="evidence" value="ECO:0007669"/>
    <property type="project" value="InterPro"/>
</dbReference>
<organism evidence="5 6">
    <name type="scientific">Candidatus Kuenenbacteria bacterium GW2011_GWA2_42_15</name>
    <dbReference type="NCBI Taxonomy" id="1618677"/>
    <lineage>
        <taxon>Bacteria</taxon>
        <taxon>Candidatus Kueneniibacteriota</taxon>
    </lineage>
</organism>
<dbReference type="PATRIC" id="fig|1618677.3.peg.683"/>
<name>A0A0G1B2R2_9BACT</name>
<evidence type="ECO:0000256" key="1">
    <source>
        <dbReference type="ARBA" id="ARBA00023110"/>
    </source>
</evidence>
<dbReference type="PANTHER" id="PTHR45625">
    <property type="entry name" value="PEPTIDYL-PROLYL CIS-TRANS ISOMERASE-RELATED"/>
    <property type="match status" value="1"/>
</dbReference>
<dbReference type="PROSITE" id="PS00170">
    <property type="entry name" value="CSA_PPIASE_1"/>
    <property type="match status" value="1"/>
</dbReference>
<feature type="chain" id="PRO_5006515967" description="Peptidyl-prolyl cis-trans isomerase" evidence="3">
    <location>
        <begin position="20"/>
        <end position="237"/>
    </location>
</feature>
<protein>
    <recommendedName>
        <fullName evidence="3">Peptidyl-prolyl cis-trans isomerase</fullName>
        <shortName evidence="3">PPIase</shortName>
        <ecNumber evidence="3">5.2.1.8</ecNumber>
    </recommendedName>
</protein>
<keyword evidence="2 3" id="KW-0413">Isomerase</keyword>
<dbReference type="AlphaFoldDB" id="A0A0G1B2R2"/>
<dbReference type="PANTHER" id="PTHR45625:SF4">
    <property type="entry name" value="PEPTIDYLPROLYL ISOMERASE DOMAIN AND WD REPEAT-CONTAINING PROTEIN 1"/>
    <property type="match status" value="1"/>
</dbReference>
<comment type="similarity">
    <text evidence="3">Belongs to the cyclophilin-type PPIase family.</text>
</comment>
<proteinExistence type="inferred from homology"/>
<dbReference type="InterPro" id="IPR002130">
    <property type="entry name" value="Cyclophilin-type_PPIase_dom"/>
</dbReference>
<sequence length="237" mass="25499">MKKISILFLVILMAGVSVGCVKNGKQTAKENKETVAGGVVGSWELPAENNQTAETATSTVLVLVGDKTIDLNTVEVTGFSKAILKTNFGDITVQLYSDLATTTVISFLKLAKAGFYDGTKFHRIVKDFMIQAGDPNSRDNNWADDGAGGPGYTFNDEINDRKLVRGSLAMANAGVNTNGSQFFIVTATSTPWLDGLHTNFGQVTKGLEIVGKIQLVKTNENDHPTEDAIIQKIELVK</sequence>
<feature type="domain" description="PPIase cyclophilin-type" evidence="4">
    <location>
        <begin position="78"/>
        <end position="235"/>
    </location>
</feature>
<accession>A0A0G1B2R2</accession>
<dbReference type="CDD" id="cd00317">
    <property type="entry name" value="cyclophilin"/>
    <property type="match status" value="1"/>
</dbReference>
<evidence type="ECO:0000313" key="5">
    <source>
        <dbReference type="EMBL" id="KKS40591.1"/>
    </source>
</evidence>
<reference evidence="5 6" key="1">
    <citation type="journal article" date="2015" name="Nature">
        <title>rRNA introns, odd ribosomes, and small enigmatic genomes across a large radiation of phyla.</title>
        <authorList>
            <person name="Brown C.T."/>
            <person name="Hug L.A."/>
            <person name="Thomas B.C."/>
            <person name="Sharon I."/>
            <person name="Castelle C.J."/>
            <person name="Singh A."/>
            <person name="Wilkins M.J."/>
            <person name="Williams K.H."/>
            <person name="Banfield J.F."/>
        </authorList>
    </citation>
    <scope>NUCLEOTIDE SEQUENCE [LARGE SCALE GENOMIC DNA]</scope>
</reference>
<dbReference type="GO" id="GO:0003755">
    <property type="term" value="F:peptidyl-prolyl cis-trans isomerase activity"/>
    <property type="evidence" value="ECO:0007669"/>
    <property type="project" value="UniProtKB-UniRule"/>
</dbReference>
<keyword evidence="3" id="KW-0732">Signal</keyword>
<dbReference type="EC" id="5.2.1.8" evidence="3"/>
<gene>
    <name evidence="5" type="ORF">UV02_C0039G0006</name>
</gene>
<dbReference type="SUPFAM" id="SSF50891">
    <property type="entry name" value="Cyclophilin-like"/>
    <property type="match status" value="1"/>
</dbReference>
<dbReference type="PRINTS" id="PR00153">
    <property type="entry name" value="CSAPPISMRASE"/>
</dbReference>
<comment type="catalytic activity">
    <reaction evidence="3">
        <text>[protein]-peptidylproline (omega=180) = [protein]-peptidylproline (omega=0)</text>
        <dbReference type="Rhea" id="RHEA:16237"/>
        <dbReference type="Rhea" id="RHEA-COMP:10747"/>
        <dbReference type="Rhea" id="RHEA-COMP:10748"/>
        <dbReference type="ChEBI" id="CHEBI:83833"/>
        <dbReference type="ChEBI" id="CHEBI:83834"/>
        <dbReference type="EC" id="5.2.1.8"/>
    </reaction>
</comment>